<feature type="non-terminal residue" evidence="3">
    <location>
        <position position="1"/>
    </location>
</feature>
<feature type="signal peptide" evidence="2">
    <location>
        <begin position="1"/>
        <end position="27"/>
    </location>
</feature>
<feature type="region of interest" description="Disordered" evidence="1">
    <location>
        <begin position="48"/>
        <end position="80"/>
    </location>
</feature>
<feature type="chain" id="PRO_5009189383" evidence="2">
    <location>
        <begin position="28"/>
        <end position="121"/>
    </location>
</feature>
<organism evidence="3 4">
    <name type="scientific">Dichanthelium oligosanthes</name>
    <dbReference type="NCBI Taxonomy" id="888268"/>
    <lineage>
        <taxon>Eukaryota</taxon>
        <taxon>Viridiplantae</taxon>
        <taxon>Streptophyta</taxon>
        <taxon>Embryophyta</taxon>
        <taxon>Tracheophyta</taxon>
        <taxon>Spermatophyta</taxon>
        <taxon>Magnoliopsida</taxon>
        <taxon>Liliopsida</taxon>
        <taxon>Poales</taxon>
        <taxon>Poaceae</taxon>
        <taxon>PACMAD clade</taxon>
        <taxon>Panicoideae</taxon>
        <taxon>Panicodae</taxon>
        <taxon>Paniceae</taxon>
        <taxon>Dichantheliinae</taxon>
        <taxon>Dichanthelium</taxon>
    </lineage>
</organism>
<reference evidence="3 4" key="1">
    <citation type="submission" date="2016-09" db="EMBL/GenBank/DDBJ databases">
        <title>The draft genome of Dichanthelium oligosanthes: A C3 panicoid grass species.</title>
        <authorList>
            <person name="Studer A.J."/>
            <person name="Schnable J.C."/>
            <person name="Brutnell T.P."/>
        </authorList>
    </citation>
    <scope>NUCLEOTIDE SEQUENCE [LARGE SCALE GENOMIC DNA]</scope>
    <source>
        <strain evidence="4">cv. Kellogg 1175</strain>
        <tissue evidence="3">Leaf</tissue>
    </source>
</reference>
<comment type="caution">
    <text evidence="3">The sequence shown here is derived from an EMBL/GenBank/DDBJ whole genome shotgun (WGS) entry which is preliminary data.</text>
</comment>
<feature type="compositionally biased region" description="Pro residues" evidence="1">
    <location>
        <begin position="64"/>
        <end position="77"/>
    </location>
</feature>
<evidence type="ECO:0000256" key="1">
    <source>
        <dbReference type="SAM" id="MobiDB-lite"/>
    </source>
</evidence>
<dbReference type="Proteomes" id="UP000095767">
    <property type="component" value="Unassembled WGS sequence"/>
</dbReference>
<protein>
    <submittedName>
        <fullName evidence="3">Uncharacterized protein</fullName>
    </submittedName>
</protein>
<keyword evidence="4" id="KW-1185">Reference proteome</keyword>
<dbReference type="EMBL" id="LWDX02001590">
    <property type="protein sequence ID" value="OEL38491.1"/>
    <property type="molecule type" value="Genomic_DNA"/>
</dbReference>
<accession>A0A1E5WM49</accession>
<dbReference type="AlphaFoldDB" id="A0A1E5WM49"/>
<proteinExistence type="predicted"/>
<sequence>LRLLPVHCFMQLLQICHYCRLLPLTAAGDHNTETRCPWGKKKAAMRKGAPVGAGLLSERRPASDPRPPGATPLPAPPRRVGLQALGRATGLRRRGLGLGLGTVGSGCAAGSGRGLFGQRGI</sequence>
<name>A0A1E5WM49_9POAL</name>
<evidence type="ECO:0000256" key="2">
    <source>
        <dbReference type="SAM" id="SignalP"/>
    </source>
</evidence>
<keyword evidence="2" id="KW-0732">Signal</keyword>
<evidence type="ECO:0000313" key="3">
    <source>
        <dbReference type="EMBL" id="OEL38491.1"/>
    </source>
</evidence>
<evidence type="ECO:0000313" key="4">
    <source>
        <dbReference type="Proteomes" id="UP000095767"/>
    </source>
</evidence>
<gene>
    <name evidence="3" type="ORF">BAE44_0000488</name>
</gene>